<dbReference type="Proteomes" id="UP000807342">
    <property type="component" value="Unassembled WGS sequence"/>
</dbReference>
<evidence type="ECO:0000256" key="1">
    <source>
        <dbReference type="SAM" id="MobiDB-lite"/>
    </source>
</evidence>
<feature type="compositionally biased region" description="Basic and acidic residues" evidence="1">
    <location>
        <begin position="142"/>
        <end position="151"/>
    </location>
</feature>
<evidence type="ECO:0000313" key="2">
    <source>
        <dbReference type="EMBL" id="KAF9440782.1"/>
    </source>
</evidence>
<protein>
    <submittedName>
        <fullName evidence="2">Uncharacterized protein</fullName>
    </submittedName>
</protein>
<proteinExistence type="predicted"/>
<evidence type="ECO:0000313" key="3">
    <source>
        <dbReference type="Proteomes" id="UP000807342"/>
    </source>
</evidence>
<dbReference type="EMBL" id="MU152270">
    <property type="protein sequence ID" value="KAF9440782.1"/>
    <property type="molecule type" value="Genomic_DNA"/>
</dbReference>
<comment type="caution">
    <text evidence="2">The sequence shown here is derived from an EMBL/GenBank/DDBJ whole genome shotgun (WGS) entry which is preliminary data.</text>
</comment>
<accession>A0A9P6BVG9</accession>
<feature type="region of interest" description="Disordered" evidence="1">
    <location>
        <begin position="132"/>
        <end position="151"/>
    </location>
</feature>
<gene>
    <name evidence="2" type="ORF">P691DRAFT_767256</name>
</gene>
<sequence length="151" mass="17063">MDRQWRQNKERNPLTTTAHVYVWDWDFDNPTKFTQTQVQKDKQKDTLLEYSDVQKWYDSYYNEWDCCLEWGQDREDIPMDNSLNTPSPPPTAPSPIVLLALAMPDSVTSSTILVPSSAALLNMPTVAGGEAESGLILAPTPVEKDQDITGE</sequence>
<reference evidence="2" key="1">
    <citation type="submission" date="2020-11" db="EMBL/GenBank/DDBJ databases">
        <authorList>
            <consortium name="DOE Joint Genome Institute"/>
            <person name="Ahrendt S."/>
            <person name="Riley R."/>
            <person name="Andreopoulos W."/>
            <person name="Labutti K."/>
            <person name="Pangilinan J."/>
            <person name="Ruiz-Duenas F.J."/>
            <person name="Barrasa J.M."/>
            <person name="Sanchez-Garcia M."/>
            <person name="Camarero S."/>
            <person name="Miyauchi S."/>
            <person name="Serrano A."/>
            <person name="Linde D."/>
            <person name="Babiker R."/>
            <person name="Drula E."/>
            <person name="Ayuso-Fernandez I."/>
            <person name="Pacheco R."/>
            <person name="Padilla G."/>
            <person name="Ferreira P."/>
            <person name="Barriuso J."/>
            <person name="Kellner H."/>
            <person name="Castanera R."/>
            <person name="Alfaro M."/>
            <person name="Ramirez L."/>
            <person name="Pisabarro A.G."/>
            <person name="Kuo A."/>
            <person name="Tritt A."/>
            <person name="Lipzen A."/>
            <person name="He G."/>
            <person name="Yan M."/>
            <person name="Ng V."/>
            <person name="Cullen D."/>
            <person name="Martin F."/>
            <person name="Rosso M.-N."/>
            <person name="Henrissat B."/>
            <person name="Hibbett D."/>
            <person name="Martinez A.T."/>
            <person name="Grigoriev I.V."/>
        </authorList>
    </citation>
    <scope>NUCLEOTIDE SEQUENCE</scope>
    <source>
        <strain evidence="2">MF-IS2</strain>
    </source>
</reference>
<dbReference type="OrthoDB" id="3061891at2759"/>
<organism evidence="2 3">
    <name type="scientific">Macrolepiota fuliginosa MF-IS2</name>
    <dbReference type="NCBI Taxonomy" id="1400762"/>
    <lineage>
        <taxon>Eukaryota</taxon>
        <taxon>Fungi</taxon>
        <taxon>Dikarya</taxon>
        <taxon>Basidiomycota</taxon>
        <taxon>Agaricomycotina</taxon>
        <taxon>Agaricomycetes</taxon>
        <taxon>Agaricomycetidae</taxon>
        <taxon>Agaricales</taxon>
        <taxon>Agaricineae</taxon>
        <taxon>Agaricaceae</taxon>
        <taxon>Macrolepiota</taxon>
    </lineage>
</organism>
<dbReference type="AlphaFoldDB" id="A0A9P6BVG9"/>
<name>A0A9P6BVG9_9AGAR</name>
<keyword evidence="3" id="KW-1185">Reference proteome</keyword>